<protein>
    <submittedName>
        <fullName evidence="1">Uncharacterized protein</fullName>
    </submittedName>
</protein>
<dbReference type="Proteomes" id="UP000694892">
    <property type="component" value="Chromosome 2L"/>
</dbReference>
<sequence>MWAQCGAWQALELCSATTGNAPRTEFCFRVLGVNQVKPILMATTEGLTGTGFCQYFDYCLMAFGHLVLTLSQRWQITHYRPYIGKELYSQVISCVSYLWARTGVPVSHIQM</sequence>
<proteinExistence type="predicted"/>
<gene>
    <name evidence="1" type="ORF">XELAEV_18011785mg</name>
</gene>
<organism evidence="1 2">
    <name type="scientific">Xenopus laevis</name>
    <name type="common">African clawed frog</name>
    <dbReference type="NCBI Taxonomy" id="8355"/>
    <lineage>
        <taxon>Eukaryota</taxon>
        <taxon>Metazoa</taxon>
        <taxon>Chordata</taxon>
        <taxon>Craniata</taxon>
        <taxon>Vertebrata</taxon>
        <taxon>Euteleostomi</taxon>
        <taxon>Amphibia</taxon>
        <taxon>Batrachia</taxon>
        <taxon>Anura</taxon>
        <taxon>Pipoidea</taxon>
        <taxon>Pipidae</taxon>
        <taxon>Xenopodinae</taxon>
        <taxon>Xenopus</taxon>
        <taxon>Xenopus</taxon>
    </lineage>
</organism>
<name>A0A974DLI3_XENLA</name>
<evidence type="ECO:0000313" key="2">
    <source>
        <dbReference type="Proteomes" id="UP000694892"/>
    </source>
</evidence>
<reference evidence="2" key="1">
    <citation type="journal article" date="2016" name="Nature">
        <title>Genome evolution in the allotetraploid frog Xenopus laevis.</title>
        <authorList>
            <person name="Session A.M."/>
            <person name="Uno Y."/>
            <person name="Kwon T."/>
            <person name="Chapman J.A."/>
            <person name="Toyoda A."/>
            <person name="Takahashi S."/>
            <person name="Fukui A."/>
            <person name="Hikosaka A."/>
            <person name="Suzuki A."/>
            <person name="Kondo M."/>
            <person name="van Heeringen S.J."/>
            <person name="Quigley I."/>
            <person name="Heinz S."/>
            <person name="Ogino H."/>
            <person name="Ochi H."/>
            <person name="Hellsten U."/>
            <person name="Lyons J.B."/>
            <person name="Simakov O."/>
            <person name="Putnam N."/>
            <person name="Stites J."/>
            <person name="Kuroki Y."/>
            <person name="Tanaka T."/>
            <person name="Michiue T."/>
            <person name="Watanabe M."/>
            <person name="Bogdanovic O."/>
            <person name="Lister R."/>
            <person name="Georgiou G."/>
            <person name="Paranjpe S.S."/>
            <person name="van Kruijsbergen I."/>
            <person name="Shu S."/>
            <person name="Carlson J."/>
            <person name="Kinoshita T."/>
            <person name="Ohta Y."/>
            <person name="Mawaribuchi S."/>
            <person name="Jenkins J."/>
            <person name="Grimwood J."/>
            <person name="Schmutz J."/>
            <person name="Mitros T."/>
            <person name="Mozaffari S.V."/>
            <person name="Suzuki Y."/>
            <person name="Haramoto Y."/>
            <person name="Yamamoto T.S."/>
            <person name="Takagi C."/>
            <person name="Heald R."/>
            <person name="Miller K."/>
            <person name="Haudenschild C."/>
            <person name="Kitzman J."/>
            <person name="Nakayama T."/>
            <person name="Izutsu Y."/>
            <person name="Robert J."/>
            <person name="Fortriede J."/>
            <person name="Burns K."/>
            <person name="Lotay V."/>
            <person name="Karimi K."/>
            <person name="Yasuoka Y."/>
            <person name="Dichmann D.S."/>
            <person name="Flajnik M.F."/>
            <person name="Houston D.W."/>
            <person name="Shendure J."/>
            <person name="DuPasquier L."/>
            <person name="Vize P.D."/>
            <person name="Zorn A.M."/>
            <person name="Ito M."/>
            <person name="Marcotte E.M."/>
            <person name="Wallingford J.B."/>
            <person name="Ito Y."/>
            <person name="Asashima M."/>
            <person name="Ueno N."/>
            <person name="Matsuda Y."/>
            <person name="Veenstra G.J."/>
            <person name="Fujiyama A."/>
            <person name="Harland R.M."/>
            <person name="Taira M."/>
            <person name="Rokhsar D.S."/>
        </authorList>
    </citation>
    <scope>NUCLEOTIDE SEQUENCE [LARGE SCALE GENOMIC DNA]</scope>
    <source>
        <strain evidence="2">J</strain>
    </source>
</reference>
<dbReference type="AlphaFoldDB" id="A0A974DLI3"/>
<dbReference type="EMBL" id="CM004468">
    <property type="protein sequence ID" value="OCT94119.1"/>
    <property type="molecule type" value="Genomic_DNA"/>
</dbReference>
<accession>A0A974DLI3</accession>
<evidence type="ECO:0000313" key="1">
    <source>
        <dbReference type="EMBL" id="OCT94119.1"/>
    </source>
</evidence>